<evidence type="ECO:0000256" key="3">
    <source>
        <dbReference type="ARBA" id="ARBA00022763"/>
    </source>
</evidence>
<proteinExistence type="inferred from homology"/>
<dbReference type="RefSeq" id="WP_053837033.1">
    <property type="nucleotide sequence ID" value="NZ_CP076251.1"/>
</dbReference>
<keyword evidence="3" id="KW-0227">DNA damage</keyword>
<dbReference type="GO" id="GO:0016829">
    <property type="term" value="F:lyase activity"/>
    <property type="evidence" value="ECO:0007669"/>
    <property type="project" value="UniProtKB-KW"/>
</dbReference>
<evidence type="ECO:0000256" key="9">
    <source>
        <dbReference type="SAM" id="MobiDB-lite"/>
    </source>
</evidence>
<keyword evidence="7" id="KW-0456">Lyase</keyword>
<dbReference type="InterPro" id="IPR036590">
    <property type="entry name" value="SRAP-like"/>
</dbReference>
<dbReference type="AlphaFoldDB" id="A0A0K2ZD38"/>
<dbReference type="PANTHER" id="PTHR13604">
    <property type="entry name" value="DC12-RELATED"/>
    <property type="match status" value="1"/>
</dbReference>
<keyword evidence="4 8" id="KW-0378">Hydrolase</keyword>
<evidence type="ECO:0000256" key="7">
    <source>
        <dbReference type="ARBA" id="ARBA00023239"/>
    </source>
</evidence>
<dbReference type="Gene3D" id="3.90.1680.10">
    <property type="entry name" value="SOS response associated peptidase-like"/>
    <property type="match status" value="1"/>
</dbReference>
<dbReference type="GO" id="GO:0006508">
    <property type="term" value="P:proteolysis"/>
    <property type="evidence" value="ECO:0007669"/>
    <property type="project" value="UniProtKB-KW"/>
</dbReference>
<keyword evidence="5" id="KW-0190">Covalent protein-DNA linkage</keyword>
<keyword evidence="2 8" id="KW-0645">Protease</keyword>
<dbReference type="Pfam" id="PF02586">
    <property type="entry name" value="SRAP"/>
    <property type="match status" value="1"/>
</dbReference>
<comment type="similarity">
    <text evidence="1 8">Belongs to the SOS response-associated peptidase family.</text>
</comment>
<evidence type="ECO:0000256" key="5">
    <source>
        <dbReference type="ARBA" id="ARBA00023124"/>
    </source>
</evidence>
<accession>A0A0K2ZD38</accession>
<dbReference type="GO" id="GO:0008233">
    <property type="term" value="F:peptidase activity"/>
    <property type="evidence" value="ECO:0007669"/>
    <property type="project" value="UniProtKB-KW"/>
</dbReference>
<dbReference type="GO" id="GO:0106300">
    <property type="term" value="P:protein-DNA covalent cross-linking repair"/>
    <property type="evidence" value="ECO:0007669"/>
    <property type="project" value="InterPro"/>
</dbReference>
<evidence type="ECO:0000256" key="8">
    <source>
        <dbReference type="RuleBase" id="RU364100"/>
    </source>
</evidence>
<dbReference type="InterPro" id="IPR003738">
    <property type="entry name" value="SRAP"/>
</dbReference>
<name>A0A0K2ZD38_9XANT</name>
<dbReference type="PANTHER" id="PTHR13604:SF0">
    <property type="entry name" value="ABASIC SITE PROCESSING PROTEIN HMCES"/>
    <property type="match status" value="1"/>
</dbReference>
<protein>
    <recommendedName>
        <fullName evidence="8">Abasic site processing protein</fullName>
        <ecNumber evidence="8">3.4.-.-</ecNumber>
    </recommendedName>
</protein>
<feature type="region of interest" description="Disordered" evidence="9">
    <location>
        <begin position="217"/>
        <end position="241"/>
    </location>
</feature>
<evidence type="ECO:0000256" key="2">
    <source>
        <dbReference type="ARBA" id="ARBA00022670"/>
    </source>
</evidence>
<dbReference type="GO" id="GO:0003697">
    <property type="term" value="F:single-stranded DNA binding"/>
    <property type="evidence" value="ECO:0007669"/>
    <property type="project" value="InterPro"/>
</dbReference>
<organism evidence="10 11">
    <name type="scientific">Xanthomonas graminis pv. phlei</name>
    <dbReference type="NCBI Taxonomy" id="487906"/>
    <lineage>
        <taxon>Bacteria</taxon>
        <taxon>Pseudomonadati</taxon>
        <taxon>Pseudomonadota</taxon>
        <taxon>Gammaproteobacteria</taxon>
        <taxon>Lysobacterales</taxon>
        <taxon>Lysobacteraceae</taxon>
        <taxon>Xanthomonas</taxon>
        <taxon>Xanthomonas translucens group</taxon>
        <taxon>Xanthomonas graminis</taxon>
    </lineage>
</organism>
<sequence>MRRFVQAFGIEDALPTQLDPPLRAALAAYPDHYNLGKGELATAIVCHDGVARVQRLRWGIVPRWSKTPDTPYTTITARLERAARSRIFAAPWKSQHCLIPLSGYYKWDRSRKPAQPYYIHHAQGEVLLAAGLWERWERGEPALLSFSVLTHANPAIPAPLTADGPIFLSGNRWRSWLRGPRLFPTAFLVRAPQPTLTAYPVSSAYRQRERNDYTLLEPVDSAAAWPDDGADAEEDEDDGRA</sequence>
<keyword evidence="6" id="KW-0238">DNA-binding</keyword>
<evidence type="ECO:0000256" key="4">
    <source>
        <dbReference type="ARBA" id="ARBA00022801"/>
    </source>
</evidence>
<gene>
    <name evidence="10" type="ORF">XTPLMG730_0449</name>
</gene>
<evidence type="ECO:0000313" key="11">
    <source>
        <dbReference type="Proteomes" id="UP000045978"/>
    </source>
</evidence>
<feature type="compositionally biased region" description="Acidic residues" evidence="9">
    <location>
        <begin position="228"/>
        <end position="241"/>
    </location>
</feature>
<evidence type="ECO:0000313" key="10">
    <source>
        <dbReference type="EMBL" id="CTP83396.1"/>
    </source>
</evidence>
<dbReference type="EC" id="3.4.-.-" evidence="8"/>
<dbReference type="Proteomes" id="UP000045978">
    <property type="component" value="Unassembled WGS sequence"/>
</dbReference>
<evidence type="ECO:0000256" key="6">
    <source>
        <dbReference type="ARBA" id="ARBA00023125"/>
    </source>
</evidence>
<dbReference type="SUPFAM" id="SSF143081">
    <property type="entry name" value="BB1717-like"/>
    <property type="match status" value="1"/>
</dbReference>
<dbReference type="EMBL" id="CXOJ01000005">
    <property type="protein sequence ID" value="CTP83396.1"/>
    <property type="molecule type" value="Genomic_DNA"/>
</dbReference>
<evidence type="ECO:0000256" key="1">
    <source>
        <dbReference type="ARBA" id="ARBA00008136"/>
    </source>
</evidence>
<reference evidence="10 11" key="1">
    <citation type="submission" date="2015-07" db="EMBL/GenBank/DDBJ databases">
        <authorList>
            <person name="Noorani M."/>
        </authorList>
    </citation>
    <scope>NUCLEOTIDE SEQUENCE [LARGE SCALE GENOMIC DNA]</scope>
    <source>
        <strain evidence="10">LMG730</strain>
    </source>
</reference>